<feature type="domain" description="Flavodoxin-like" evidence="9">
    <location>
        <begin position="2"/>
        <end position="164"/>
    </location>
</feature>
<evidence type="ECO:0000256" key="6">
    <source>
        <dbReference type="ARBA" id="ARBA00022643"/>
    </source>
</evidence>
<accession>A0A839ISM4</accession>
<evidence type="ECO:0000259" key="9">
    <source>
        <dbReference type="PROSITE" id="PS50902"/>
    </source>
</evidence>
<keyword evidence="5 8" id="KW-0285">Flavoprotein</keyword>
<reference evidence="10 11" key="1">
    <citation type="submission" date="2020-08" db="EMBL/GenBank/DDBJ databases">
        <title>Oceanospirillum sp. nov. isolated from marine sediment.</title>
        <authorList>
            <person name="Ji X."/>
        </authorList>
    </citation>
    <scope>NUCLEOTIDE SEQUENCE [LARGE SCALE GENOMIC DNA]</scope>
    <source>
        <strain evidence="10 11">D5</strain>
    </source>
</reference>
<evidence type="ECO:0000256" key="5">
    <source>
        <dbReference type="ARBA" id="ARBA00022630"/>
    </source>
</evidence>
<dbReference type="NCBIfam" id="TIGR01752">
    <property type="entry name" value="flav_long"/>
    <property type="match status" value="1"/>
</dbReference>
<dbReference type="InterPro" id="IPR001226">
    <property type="entry name" value="Flavodoxin_CS"/>
</dbReference>
<dbReference type="InterPro" id="IPR010086">
    <property type="entry name" value="Flavodoxin_lc"/>
</dbReference>
<dbReference type="AlphaFoldDB" id="A0A839ISM4"/>
<dbReference type="PIRSF" id="PIRSF038996">
    <property type="entry name" value="FldA"/>
    <property type="match status" value="1"/>
</dbReference>
<dbReference type="InterPro" id="IPR029039">
    <property type="entry name" value="Flavoprotein-like_sf"/>
</dbReference>
<dbReference type="InterPro" id="IPR050619">
    <property type="entry name" value="Flavodoxin"/>
</dbReference>
<proteinExistence type="inferred from homology"/>
<protein>
    <recommendedName>
        <fullName evidence="8">Flavodoxin</fullName>
    </recommendedName>
</protein>
<comment type="similarity">
    <text evidence="3 8">Belongs to the flavodoxin family.</text>
</comment>
<sequence length="171" mass="19519">MIALLYGTTTGNTGDIAEKVQKILGTDNVDLFDVKNADLEVINEYSFIIFAIPTWDYGEVQEDWEEVWEDLDNYDYSDKIMAFIGLGDQLGYGEWFLDAMGMLHKKVVERGATIVGYWPVEGYEFEASLALTDDKSQFVGLALDEDTQREQTDERLEAWCELIKEEMALTV</sequence>
<dbReference type="GO" id="GO:0009055">
    <property type="term" value="F:electron transfer activity"/>
    <property type="evidence" value="ECO:0007669"/>
    <property type="project" value="UniProtKB-UniRule"/>
</dbReference>
<keyword evidence="6 8" id="KW-0288">FMN</keyword>
<dbReference type="EMBL" id="JACJFM010000021">
    <property type="protein sequence ID" value="MBB1487951.1"/>
    <property type="molecule type" value="Genomic_DNA"/>
</dbReference>
<dbReference type="RefSeq" id="WP_182809729.1">
    <property type="nucleotide sequence ID" value="NZ_JACJFM010000021.1"/>
</dbReference>
<keyword evidence="4 8" id="KW-0813">Transport</keyword>
<comment type="function">
    <text evidence="2 8">Low-potential electron donor to a number of redox enzymes.</text>
</comment>
<dbReference type="Pfam" id="PF00258">
    <property type="entry name" value="Flavodoxin_1"/>
    <property type="match status" value="1"/>
</dbReference>
<keyword evidence="11" id="KW-1185">Reference proteome</keyword>
<dbReference type="PANTHER" id="PTHR42809:SF3">
    <property type="entry name" value="FLAVODOXIN 2"/>
    <property type="match status" value="1"/>
</dbReference>
<dbReference type="NCBIfam" id="NF006739">
    <property type="entry name" value="PRK09267.1-5"/>
    <property type="match status" value="1"/>
</dbReference>
<dbReference type="SUPFAM" id="SSF52218">
    <property type="entry name" value="Flavoproteins"/>
    <property type="match status" value="1"/>
</dbReference>
<evidence type="ECO:0000256" key="7">
    <source>
        <dbReference type="ARBA" id="ARBA00022982"/>
    </source>
</evidence>
<keyword evidence="7 8" id="KW-0249">Electron transport</keyword>
<dbReference type="PANTHER" id="PTHR42809">
    <property type="entry name" value="FLAVODOXIN 2"/>
    <property type="match status" value="1"/>
</dbReference>
<dbReference type="Proteomes" id="UP000565262">
    <property type="component" value="Unassembled WGS sequence"/>
</dbReference>
<evidence type="ECO:0000256" key="3">
    <source>
        <dbReference type="ARBA" id="ARBA00005267"/>
    </source>
</evidence>
<dbReference type="NCBIfam" id="NF009023">
    <property type="entry name" value="PRK12359.1"/>
    <property type="match status" value="1"/>
</dbReference>
<dbReference type="PROSITE" id="PS00201">
    <property type="entry name" value="FLAVODOXIN"/>
    <property type="match status" value="1"/>
</dbReference>
<gene>
    <name evidence="10" type="primary">fldB</name>
    <name evidence="10" type="ORF">H4O21_15195</name>
</gene>
<name>A0A839ISM4_9GAMM</name>
<evidence type="ECO:0000256" key="1">
    <source>
        <dbReference type="ARBA" id="ARBA00001917"/>
    </source>
</evidence>
<dbReference type="InterPro" id="IPR008254">
    <property type="entry name" value="Flavodoxin/NO_synth"/>
</dbReference>
<evidence type="ECO:0000256" key="4">
    <source>
        <dbReference type="ARBA" id="ARBA00022448"/>
    </source>
</evidence>
<comment type="caution">
    <text evidence="10">The sequence shown here is derived from an EMBL/GenBank/DDBJ whole genome shotgun (WGS) entry which is preliminary data.</text>
</comment>
<dbReference type="Gene3D" id="3.40.50.360">
    <property type="match status" value="1"/>
</dbReference>
<dbReference type="GO" id="GO:0010181">
    <property type="term" value="F:FMN binding"/>
    <property type="evidence" value="ECO:0007669"/>
    <property type="project" value="UniProtKB-UniRule"/>
</dbReference>
<evidence type="ECO:0000256" key="8">
    <source>
        <dbReference type="PIRNR" id="PIRNR038996"/>
    </source>
</evidence>
<organism evidence="10 11">
    <name type="scientific">Oceanospirillum sediminis</name>
    <dbReference type="NCBI Taxonomy" id="2760088"/>
    <lineage>
        <taxon>Bacteria</taxon>
        <taxon>Pseudomonadati</taxon>
        <taxon>Pseudomonadota</taxon>
        <taxon>Gammaproteobacteria</taxon>
        <taxon>Oceanospirillales</taxon>
        <taxon>Oceanospirillaceae</taxon>
        <taxon>Oceanospirillum</taxon>
    </lineage>
</organism>
<evidence type="ECO:0000313" key="11">
    <source>
        <dbReference type="Proteomes" id="UP000565262"/>
    </source>
</evidence>
<comment type="cofactor">
    <cofactor evidence="1 8">
        <name>FMN</name>
        <dbReference type="ChEBI" id="CHEBI:58210"/>
    </cofactor>
</comment>
<evidence type="ECO:0000256" key="2">
    <source>
        <dbReference type="ARBA" id="ARBA00003297"/>
    </source>
</evidence>
<dbReference type="PROSITE" id="PS50902">
    <property type="entry name" value="FLAVODOXIN_LIKE"/>
    <property type="match status" value="1"/>
</dbReference>
<evidence type="ECO:0000313" key="10">
    <source>
        <dbReference type="EMBL" id="MBB1487951.1"/>
    </source>
</evidence>